<keyword evidence="1" id="KW-0732">Signal</keyword>
<evidence type="ECO:0000256" key="1">
    <source>
        <dbReference type="SAM" id="SignalP"/>
    </source>
</evidence>
<feature type="signal peptide" evidence="1">
    <location>
        <begin position="1"/>
        <end position="19"/>
    </location>
</feature>
<name>A0ABY7WGD7_9SPHI</name>
<feature type="domain" description="DUF4369" evidence="2">
    <location>
        <begin position="23"/>
        <end position="69"/>
    </location>
</feature>
<protein>
    <submittedName>
        <fullName evidence="3">DUF4369 domain-containing protein</fullName>
    </submittedName>
</protein>
<dbReference type="Proteomes" id="UP001221558">
    <property type="component" value="Chromosome"/>
</dbReference>
<dbReference type="EMBL" id="CP117880">
    <property type="protein sequence ID" value="WDF68671.1"/>
    <property type="molecule type" value="Genomic_DNA"/>
</dbReference>
<accession>A0ABY7WGD7</accession>
<gene>
    <name evidence="3" type="ORF">PQ465_20540</name>
</gene>
<dbReference type="RefSeq" id="WP_274267403.1">
    <property type="nucleotide sequence ID" value="NZ_CP117880.1"/>
</dbReference>
<feature type="chain" id="PRO_5045701463" evidence="1">
    <location>
        <begin position="20"/>
        <end position="70"/>
    </location>
</feature>
<keyword evidence="4" id="KW-1185">Reference proteome</keyword>
<sequence length="70" mass="7585">MIANVFLLLLLIFPYAVLAQSPYTIQGKVDNVSNGAKIYLIYNRDAVSVTDSALVQSGNFTFSGEINTPS</sequence>
<proteinExistence type="predicted"/>
<evidence type="ECO:0000313" key="3">
    <source>
        <dbReference type="EMBL" id="WDF68671.1"/>
    </source>
</evidence>
<dbReference type="InterPro" id="IPR025380">
    <property type="entry name" value="DUF4369"/>
</dbReference>
<evidence type="ECO:0000259" key="2">
    <source>
        <dbReference type="Pfam" id="PF14289"/>
    </source>
</evidence>
<organism evidence="3 4">
    <name type="scientific">Sphingobacterium oryzagri</name>
    <dbReference type="NCBI Taxonomy" id="3025669"/>
    <lineage>
        <taxon>Bacteria</taxon>
        <taxon>Pseudomonadati</taxon>
        <taxon>Bacteroidota</taxon>
        <taxon>Sphingobacteriia</taxon>
        <taxon>Sphingobacteriales</taxon>
        <taxon>Sphingobacteriaceae</taxon>
        <taxon>Sphingobacterium</taxon>
    </lineage>
</organism>
<reference evidence="3 4" key="1">
    <citation type="submission" date="2023-02" db="EMBL/GenBank/DDBJ databases">
        <title>Genome sequence of Sphingobacterium sp. KACC 22765.</title>
        <authorList>
            <person name="Kim S."/>
            <person name="Heo J."/>
            <person name="Kwon S.-W."/>
        </authorList>
    </citation>
    <scope>NUCLEOTIDE SEQUENCE [LARGE SCALE GENOMIC DNA]</scope>
    <source>
        <strain evidence="3 4">KACC 22765</strain>
    </source>
</reference>
<dbReference type="Pfam" id="PF14289">
    <property type="entry name" value="DUF4369"/>
    <property type="match status" value="1"/>
</dbReference>
<evidence type="ECO:0000313" key="4">
    <source>
        <dbReference type="Proteomes" id="UP001221558"/>
    </source>
</evidence>